<organism evidence="2 3">
    <name type="scientific">Zophobas morio</name>
    <dbReference type="NCBI Taxonomy" id="2755281"/>
    <lineage>
        <taxon>Eukaryota</taxon>
        <taxon>Metazoa</taxon>
        <taxon>Ecdysozoa</taxon>
        <taxon>Arthropoda</taxon>
        <taxon>Hexapoda</taxon>
        <taxon>Insecta</taxon>
        <taxon>Pterygota</taxon>
        <taxon>Neoptera</taxon>
        <taxon>Endopterygota</taxon>
        <taxon>Coleoptera</taxon>
        <taxon>Polyphaga</taxon>
        <taxon>Cucujiformia</taxon>
        <taxon>Tenebrionidae</taxon>
        <taxon>Zophobas</taxon>
    </lineage>
</organism>
<gene>
    <name evidence="2" type="ORF">Zmor_016861</name>
</gene>
<keyword evidence="1" id="KW-0732">Signal</keyword>
<keyword evidence="3" id="KW-1185">Reference proteome</keyword>
<proteinExistence type="predicted"/>
<dbReference type="EMBL" id="JALNTZ010000005">
    <property type="protein sequence ID" value="KAJ3650781.1"/>
    <property type="molecule type" value="Genomic_DNA"/>
</dbReference>
<feature type="signal peptide" evidence="1">
    <location>
        <begin position="1"/>
        <end position="18"/>
    </location>
</feature>
<sequence length="169" mass="18904">MLFLHCVILTVLVSYMNCCDLERFFSEKQVSVEESASTSQIVFRGLTIAAKATPNDPRGVFTAHFELINTYKGAETLEAGGIGAFRRINVTFVTRPAGECSEGSDVPREYIIFCNLENEELRATSIAKWDESTDQRVWAALGMGTEWEILWEMGCSDGWDALREIESST</sequence>
<dbReference type="Proteomes" id="UP001168821">
    <property type="component" value="Unassembled WGS sequence"/>
</dbReference>
<reference evidence="2" key="1">
    <citation type="journal article" date="2023" name="G3 (Bethesda)">
        <title>Whole genome assemblies of Zophobas morio and Tenebrio molitor.</title>
        <authorList>
            <person name="Kaur S."/>
            <person name="Stinson S.A."/>
            <person name="diCenzo G.C."/>
        </authorList>
    </citation>
    <scope>NUCLEOTIDE SEQUENCE</scope>
    <source>
        <strain evidence="2">QUZm001</strain>
    </source>
</reference>
<comment type="caution">
    <text evidence="2">The sequence shown here is derived from an EMBL/GenBank/DDBJ whole genome shotgun (WGS) entry which is preliminary data.</text>
</comment>
<evidence type="ECO:0000313" key="3">
    <source>
        <dbReference type="Proteomes" id="UP001168821"/>
    </source>
</evidence>
<name>A0AA38MC12_9CUCU</name>
<dbReference type="AlphaFoldDB" id="A0AA38MC12"/>
<accession>A0AA38MC12</accession>
<evidence type="ECO:0000313" key="2">
    <source>
        <dbReference type="EMBL" id="KAJ3650781.1"/>
    </source>
</evidence>
<feature type="chain" id="PRO_5041465166" evidence="1">
    <location>
        <begin position="19"/>
        <end position="169"/>
    </location>
</feature>
<evidence type="ECO:0000256" key="1">
    <source>
        <dbReference type="SAM" id="SignalP"/>
    </source>
</evidence>
<protein>
    <submittedName>
        <fullName evidence="2">Uncharacterized protein</fullName>
    </submittedName>
</protein>